<accession>A0ABT4CXW8</accession>
<feature type="transmembrane region" description="Helical" evidence="1">
    <location>
        <begin position="90"/>
        <end position="106"/>
    </location>
</feature>
<keyword evidence="1" id="KW-0472">Membrane</keyword>
<evidence type="ECO:0000313" key="3">
    <source>
        <dbReference type="Proteomes" id="UP001078443"/>
    </source>
</evidence>
<reference evidence="2" key="1">
    <citation type="submission" date="2022-12" db="EMBL/GenBank/DDBJ databases">
        <authorList>
            <person name="Wang J."/>
        </authorList>
    </citation>
    <scope>NUCLEOTIDE SEQUENCE</scope>
    <source>
        <strain evidence="2">HY-45-18</strain>
    </source>
</reference>
<dbReference type="EMBL" id="JAPQER010000002">
    <property type="protein sequence ID" value="MCY6483811.1"/>
    <property type="molecule type" value="Genomic_DNA"/>
</dbReference>
<dbReference type="Proteomes" id="UP001078443">
    <property type="component" value="Unassembled WGS sequence"/>
</dbReference>
<evidence type="ECO:0000313" key="2">
    <source>
        <dbReference type="EMBL" id="MCY6483811.1"/>
    </source>
</evidence>
<feature type="transmembrane region" description="Helical" evidence="1">
    <location>
        <begin position="39"/>
        <end position="60"/>
    </location>
</feature>
<protein>
    <submittedName>
        <fullName evidence="2">MptD family putative ECF transporter S component</fullName>
    </submittedName>
</protein>
<feature type="transmembrane region" description="Helical" evidence="1">
    <location>
        <begin position="168"/>
        <end position="187"/>
    </location>
</feature>
<keyword evidence="1" id="KW-0812">Transmembrane</keyword>
<dbReference type="RefSeq" id="WP_268040086.1">
    <property type="nucleotide sequence ID" value="NZ_JAPQER010000002.1"/>
</dbReference>
<dbReference type="NCBIfam" id="TIGR02185">
    <property type="entry name" value="Trep_Strep"/>
    <property type="match status" value="1"/>
</dbReference>
<sequence length="202" mass="22257">MSGNTTNFEIKDIVTVAVMMVLFFIVSMAIGMGTVTVPILYLYGTAGIEMFIGAIFYLVCANRINKHGLIFIWSTVYGLINAAMGYTFMLPYFIVVGILAELSMIGKDAYRNPIRNMICWCIYGIGMVLGIGVPIYVAWESYEKMALNGGFADATLMIQYEMVTRPELMLIGVVITITLSALGVLFGQKLLKKHFKKAGIVG</sequence>
<feature type="transmembrane region" description="Helical" evidence="1">
    <location>
        <begin position="67"/>
        <end position="84"/>
    </location>
</feature>
<organism evidence="2 3">
    <name type="scientific">Clostridium aestuarii</name>
    <dbReference type="NCBI Taxonomy" id="338193"/>
    <lineage>
        <taxon>Bacteria</taxon>
        <taxon>Bacillati</taxon>
        <taxon>Bacillota</taxon>
        <taxon>Clostridia</taxon>
        <taxon>Eubacteriales</taxon>
        <taxon>Clostridiaceae</taxon>
        <taxon>Clostridium</taxon>
    </lineage>
</organism>
<dbReference type="Pfam" id="PF09605">
    <property type="entry name" value="Trep_Strep"/>
    <property type="match status" value="1"/>
</dbReference>
<keyword evidence="3" id="KW-1185">Reference proteome</keyword>
<feature type="transmembrane region" description="Helical" evidence="1">
    <location>
        <begin position="12"/>
        <end position="33"/>
    </location>
</feature>
<comment type="caution">
    <text evidence="2">The sequence shown here is derived from an EMBL/GenBank/DDBJ whole genome shotgun (WGS) entry which is preliminary data.</text>
</comment>
<name>A0ABT4CXW8_9CLOT</name>
<dbReference type="InterPro" id="IPR011733">
    <property type="entry name" value="CHP02185_IM"/>
</dbReference>
<gene>
    <name evidence="2" type="ORF">OW763_05540</name>
</gene>
<evidence type="ECO:0000256" key="1">
    <source>
        <dbReference type="SAM" id="Phobius"/>
    </source>
</evidence>
<proteinExistence type="predicted"/>
<keyword evidence="1" id="KW-1133">Transmembrane helix</keyword>
<feature type="transmembrane region" description="Helical" evidence="1">
    <location>
        <begin position="118"/>
        <end position="139"/>
    </location>
</feature>